<keyword evidence="2" id="KW-0677">Repeat</keyword>
<reference evidence="7" key="2">
    <citation type="submission" date="2025-09" db="UniProtKB">
        <authorList>
            <consortium name="Ensembl"/>
        </authorList>
    </citation>
    <scope>IDENTIFICATION</scope>
</reference>
<evidence type="ECO:0000313" key="8">
    <source>
        <dbReference type="Proteomes" id="UP000694414"/>
    </source>
</evidence>
<keyword evidence="8" id="KW-1185">Reference proteome</keyword>
<dbReference type="GO" id="GO:0008270">
    <property type="term" value="F:zinc ion binding"/>
    <property type="evidence" value="ECO:0007669"/>
    <property type="project" value="UniProtKB-KW"/>
</dbReference>
<feature type="domain" description="C2H2-type" evidence="6">
    <location>
        <begin position="41"/>
        <end position="66"/>
    </location>
</feature>
<dbReference type="PROSITE" id="PS50157">
    <property type="entry name" value="ZINC_FINGER_C2H2_2"/>
    <property type="match status" value="1"/>
</dbReference>
<dbReference type="PANTHER" id="PTHR23235:SF178">
    <property type="entry name" value="C2H2-TYPE DOMAIN-CONTAINING PROTEIN-RELATED"/>
    <property type="match status" value="1"/>
</dbReference>
<evidence type="ECO:0000259" key="6">
    <source>
        <dbReference type="PROSITE" id="PS50157"/>
    </source>
</evidence>
<dbReference type="PANTHER" id="PTHR23235">
    <property type="entry name" value="KRUEPPEL-LIKE TRANSCRIPTION FACTOR"/>
    <property type="match status" value="1"/>
</dbReference>
<accession>A0A8C9A4D0</accession>
<sequence>MYVARPLIRNQTWQVIVESILERNRINVRNVTKIHTGEKPYKCNECVFSRTATLAVHQRIHTGEKPYKCNKCVLKVHKSHSGQMESHLHVLHLHSGGGILKCSLL</sequence>
<dbReference type="FunFam" id="3.30.160.60:FF:002090">
    <property type="entry name" value="Zinc finger protein 473"/>
    <property type="match status" value="1"/>
</dbReference>
<evidence type="ECO:0000256" key="5">
    <source>
        <dbReference type="PROSITE-ProRule" id="PRU00042"/>
    </source>
</evidence>
<reference evidence="7" key="1">
    <citation type="submission" date="2025-08" db="UniProtKB">
        <authorList>
            <consortium name="Ensembl"/>
        </authorList>
    </citation>
    <scope>IDENTIFICATION</scope>
</reference>
<evidence type="ECO:0000313" key="7">
    <source>
        <dbReference type="Ensembl" id="ENSPSMP00000028275.1"/>
    </source>
</evidence>
<keyword evidence="4" id="KW-0862">Zinc</keyword>
<keyword evidence="1" id="KW-0479">Metal-binding</keyword>
<dbReference type="Proteomes" id="UP000694414">
    <property type="component" value="Unplaced"/>
</dbReference>
<evidence type="ECO:0000256" key="2">
    <source>
        <dbReference type="ARBA" id="ARBA00022737"/>
    </source>
</evidence>
<evidence type="ECO:0000256" key="1">
    <source>
        <dbReference type="ARBA" id="ARBA00022723"/>
    </source>
</evidence>
<proteinExistence type="predicted"/>
<dbReference type="SUPFAM" id="SSF57667">
    <property type="entry name" value="beta-beta-alpha zinc fingers"/>
    <property type="match status" value="1"/>
</dbReference>
<dbReference type="Ensembl" id="ENSPSMT00000032666.1">
    <property type="protein sequence ID" value="ENSPSMP00000028275.1"/>
    <property type="gene ID" value="ENSPSMG00000019695.1"/>
</dbReference>
<dbReference type="Gene3D" id="3.30.160.60">
    <property type="entry name" value="Classic Zinc Finger"/>
    <property type="match status" value="2"/>
</dbReference>
<evidence type="ECO:0000256" key="4">
    <source>
        <dbReference type="ARBA" id="ARBA00022833"/>
    </source>
</evidence>
<dbReference type="AlphaFoldDB" id="A0A8C9A4D0"/>
<organism evidence="7 8">
    <name type="scientific">Prolemur simus</name>
    <name type="common">Greater bamboo lemur</name>
    <name type="synonym">Hapalemur simus</name>
    <dbReference type="NCBI Taxonomy" id="1328070"/>
    <lineage>
        <taxon>Eukaryota</taxon>
        <taxon>Metazoa</taxon>
        <taxon>Chordata</taxon>
        <taxon>Craniata</taxon>
        <taxon>Vertebrata</taxon>
        <taxon>Euteleostomi</taxon>
        <taxon>Mammalia</taxon>
        <taxon>Eutheria</taxon>
        <taxon>Euarchontoglires</taxon>
        <taxon>Primates</taxon>
        <taxon>Strepsirrhini</taxon>
        <taxon>Lemuriformes</taxon>
        <taxon>Lemuridae</taxon>
        <taxon>Prolemur</taxon>
    </lineage>
</organism>
<dbReference type="GO" id="GO:0000978">
    <property type="term" value="F:RNA polymerase II cis-regulatory region sequence-specific DNA binding"/>
    <property type="evidence" value="ECO:0007669"/>
    <property type="project" value="TreeGrafter"/>
</dbReference>
<keyword evidence="3 5" id="KW-0863">Zinc-finger</keyword>
<dbReference type="InterPro" id="IPR013087">
    <property type="entry name" value="Znf_C2H2_type"/>
</dbReference>
<protein>
    <recommendedName>
        <fullName evidence="6">C2H2-type domain-containing protein</fullName>
    </recommendedName>
</protein>
<evidence type="ECO:0000256" key="3">
    <source>
        <dbReference type="ARBA" id="ARBA00022771"/>
    </source>
</evidence>
<dbReference type="GO" id="GO:0000981">
    <property type="term" value="F:DNA-binding transcription factor activity, RNA polymerase II-specific"/>
    <property type="evidence" value="ECO:0007669"/>
    <property type="project" value="TreeGrafter"/>
</dbReference>
<dbReference type="InterPro" id="IPR036236">
    <property type="entry name" value="Znf_C2H2_sf"/>
</dbReference>
<name>A0A8C9A4D0_PROSS</name>